<dbReference type="GO" id="GO:0004174">
    <property type="term" value="F:electron-transferring-flavoprotein dehydrogenase activity"/>
    <property type="evidence" value="ECO:0007669"/>
    <property type="project" value="TreeGrafter"/>
</dbReference>
<dbReference type="EMBL" id="JAKWFO010000003">
    <property type="protein sequence ID" value="KAI9637853.1"/>
    <property type="molecule type" value="Genomic_DNA"/>
</dbReference>
<evidence type="ECO:0000313" key="4">
    <source>
        <dbReference type="Proteomes" id="UP001164286"/>
    </source>
</evidence>
<dbReference type="PANTHER" id="PTHR43735:SF2">
    <property type="entry name" value="FE-REGULATED PROTEIN 8"/>
    <property type="match status" value="1"/>
</dbReference>
<comment type="caution">
    <text evidence="3">The sequence shown here is derived from an EMBL/GenBank/DDBJ whole genome shotgun (WGS) entry which is preliminary data.</text>
</comment>
<gene>
    <name evidence="3" type="ORF">MKK02DRAFT_42228</name>
</gene>
<feature type="compositionally biased region" description="Low complexity" evidence="1">
    <location>
        <begin position="20"/>
        <end position="29"/>
    </location>
</feature>
<accession>A0AA38HB34</accession>
<protein>
    <submittedName>
        <fullName evidence="3">Oxidoreductase</fullName>
    </submittedName>
</protein>
<evidence type="ECO:0000256" key="1">
    <source>
        <dbReference type="SAM" id="MobiDB-lite"/>
    </source>
</evidence>
<evidence type="ECO:0000313" key="3">
    <source>
        <dbReference type="EMBL" id="KAI9637853.1"/>
    </source>
</evidence>
<dbReference type="GO" id="GO:0050660">
    <property type="term" value="F:flavin adenine dinucleotide binding"/>
    <property type="evidence" value="ECO:0007669"/>
    <property type="project" value="TreeGrafter"/>
</dbReference>
<dbReference type="InterPro" id="IPR036188">
    <property type="entry name" value="FAD/NAD-bd_sf"/>
</dbReference>
<dbReference type="RefSeq" id="XP_052947630.1">
    <property type="nucleotide sequence ID" value="XM_053091896.1"/>
</dbReference>
<dbReference type="FunFam" id="3.50.50.60:FF:000380">
    <property type="entry name" value="Chromosome 1, whole genome shotgun sequence"/>
    <property type="match status" value="1"/>
</dbReference>
<feature type="region of interest" description="Disordered" evidence="1">
    <location>
        <begin position="97"/>
        <end position="121"/>
    </location>
</feature>
<dbReference type="Proteomes" id="UP001164286">
    <property type="component" value="Unassembled WGS sequence"/>
</dbReference>
<sequence length="537" mass="57964">MSAPISITPLSPPESVAGPSSGRSRGSGSKTVAVLGASYGGARAAKLLSQGLPEGWRLVVIDRNSHMNHVYVFPRFTVIPTHAPKAYIPYVNHLEREHPGSASSKTPLTPPSTPPPTSGSLPFTRKEMHDPHTWVQGMITSLTPRSVTFRRIPSAPTRRGSGSESGSITASASSAAWNEFTSFEGEEETIQFDYALYALGAGLPDPVNVWKPAYGADSPGDFELSPGSKRCGVRFMEKQAAQMEMAKRILIVGAGALGIQYATDLKEIYPEKDITLLHSRLRLMSLYPIEMHVAIVENLEKLGIHVVLGERVVTWPDNPGCVDGEEKHVTTDKGRDFKADLVLVCTGQKPHVSLMAAMSPSSISPLTNRIRVLPTMQISPGPIRPAVTRANTVERLGALSLHALPTPPSSASSIEDLDRKASGGQEGEAEHPDMSHFFAVGDCAETGAIQAGHTAYWQAEVAARNILRMIRADEEDKEVEELEEYKVSVPSIKVTLGMKTAVVANAEGVQVKHDGVEDLQALIMWPGFQADHMDVHA</sequence>
<dbReference type="AlphaFoldDB" id="A0AA38HB34"/>
<organism evidence="3 4">
    <name type="scientific">Dioszegia hungarica</name>
    <dbReference type="NCBI Taxonomy" id="4972"/>
    <lineage>
        <taxon>Eukaryota</taxon>
        <taxon>Fungi</taxon>
        <taxon>Dikarya</taxon>
        <taxon>Basidiomycota</taxon>
        <taxon>Agaricomycotina</taxon>
        <taxon>Tremellomycetes</taxon>
        <taxon>Tremellales</taxon>
        <taxon>Bulleribasidiaceae</taxon>
        <taxon>Dioszegia</taxon>
    </lineage>
</organism>
<keyword evidence="4" id="KW-1185">Reference proteome</keyword>
<dbReference type="SUPFAM" id="SSF51905">
    <property type="entry name" value="FAD/NAD(P)-binding domain"/>
    <property type="match status" value="1"/>
</dbReference>
<dbReference type="Gene3D" id="3.50.50.60">
    <property type="entry name" value="FAD/NAD(P)-binding domain"/>
    <property type="match status" value="2"/>
</dbReference>
<dbReference type="Pfam" id="PF07992">
    <property type="entry name" value="Pyr_redox_2"/>
    <property type="match status" value="1"/>
</dbReference>
<feature type="region of interest" description="Disordered" evidence="1">
    <location>
        <begin position="402"/>
        <end position="431"/>
    </location>
</feature>
<feature type="domain" description="FAD/NAD(P)-binding" evidence="2">
    <location>
        <begin position="31"/>
        <end position="355"/>
    </location>
</feature>
<evidence type="ECO:0000259" key="2">
    <source>
        <dbReference type="Pfam" id="PF07992"/>
    </source>
</evidence>
<reference evidence="3" key="1">
    <citation type="journal article" date="2022" name="G3 (Bethesda)">
        <title>High quality genome of the basidiomycete yeast Dioszegia hungarica PDD-24b-2 isolated from cloud water.</title>
        <authorList>
            <person name="Jarrige D."/>
            <person name="Haridas S."/>
            <person name="Bleykasten-Grosshans C."/>
            <person name="Joly M."/>
            <person name="Nadalig T."/>
            <person name="Sancelme M."/>
            <person name="Vuilleumier S."/>
            <person name="Grigoriev I.V."/>
            <person name="Amato P."/>
            <person name="Bringel F."/>
        </authorList>
    </citation>
    <scope>NUCLEOTIDE SEQUENCE</scope>
    <source>
        <strain evidence="3">PDD-24b-2</strain>
    </source>
</reference>
<dbReference type="PRINTS" id="PR00368">
    <property type="entry name" value="FADPNR"/>
</dbReference>
<dbReference type="GeneID" id="77731101"/>
<dbReference type="InterPro" id="IPR023753">
    <property type="entry name" value="FAD/NAD-binding_dom"/>
</dbReference>
<dbReference type="Gene3D" id="3.50.50.100">
    <property type="match status" value="2"/>
</dbReference>
<dbReference type="GO" id="GO:0005737">
    <property type="term" value="C:cytoplasm"/>
    <property type="evidence" value="ECO:0007669"/>
    <property type="project" value="TreeGrafter"/>
</dbReference>
<proteinExistence type="predicted"/>
<feature type="region of interest" description="Disordered" evidence="1">
    <location>
        <begin position="1"/>
        <end position="29"/>
    </location>
</feature>
<name>A0AA38HB34_9TREE</name>
<dbReference type="PANTHER" id="PTHR43735">
    <property type="entry name" value="APOPTOSIS-INDUCING FACTOR 1"/>
    <property type="match status" value="1"/>
</dbReference>
<feature type="compositionally biased region" description="Pro residues" evidence="1">
    <location>
        <begin position="108"/>
        <end position="117"/>
    </location>
</feature>